<evidence type="ECO:0000256" key="8">
    <source>
        <dbReference type="ARBA" id="ARBA00023012"/>
    </source>
</evidence>
<dbReference type="InterPro" id="IPR035965">
    <property type="entry name" value="PAS-like_dom_sf"/>
</dbReference>
<evidence type="ECO:0000256" key="3">
    <source>
        <dbReference type="ARBA" id="ARBA00022553"/>
    </source>
</evidence>
<dbReference type="Gene3D" id="3.30.565.10">
    <property type="entry name" value="Histidine kinase-like ATPase, C-terminal domain"/>
    <property type="match status" value="1"/>
</dbReference>
<evidence type="ECO:0000256" key="2">
    <source>
        <dbReference type="ARBA" id="ARBA00012438"/>
    </source>
</evidence>
<dbReference type="PROSITE" id="PS50109">
    <property type="entry name" value="HIS_KIN"/>
    <property type="match status" value="1"/>
</dbReference>
<keyword evidence="6" id="KW-0418">Kinase</keyword>
<feature type="domain" description="Histidine kinase" evidence="10">
    <location>
        <begin position="217"/>
        <end position="418"/>
    </location>
</feature>
<dbReference type="PROSITE" id="PS50113">
    <property type="entry name" value="PAC"/>
    <property type="match status" value="1"/>
</dbReference>
<protein>
    <recommendedName>
        <fullName evidence="2">histidine kinase</fullName>
        <ecNumber evidence="2">2.7.13.3</ecNumber>
    </recommendedName>
</protein>
<dbReference type="InterPro" id="IPR036097">
    <property type="entry name" value="HisK_dim/P_sf"/>
</dbReference>
<dbReference type="Gene3D" id="1.10.287.130">
    <property type="match status" value="1"/>
</dbReference>
<dbReference type="EC" id="2.7.13.3" evidence="2"/>
<keyword evidence="3" id="KW-0597">Phosphoprotein</keyword>
<keyword evidence="9" id="KW-0812">Transmembrane</keyword>
<dbReference type="InterPro" id="IPR013656">
    <property type="entry name" value="PAS_4"/>
</dbReference>
<evidence type="ECO:0000256" key="1">
    <source>
        <dbReference type="ARBA" id="ARBA00000085"/>
    </source>
</evidence>
<dbReference type="PANTHER" id="PTHR43065:SF34">
    <property type="entry name" value="SPORULATION KINASE A"/>
    <property type="match status" value="1"/>
</dbReference>
<accession>A0ABW5RQL8</accession>
<keyword evidence="13" id="KW-1185">Reference proteome</keyword>
<dbReference type="EMBL" id="JBHUMF010000017">
    <property type="protein sequence ID" value="MFD2680747.1"/>
    <property type="molecule type" value="Genomic_DNA"/>
</dbReference>
<evidence type="ECO:0000259" key="11">
    <source>
        <dbReference type="PROSITE" id="PS50113"/>
    </source>
</evidence>
<dbReference type="InterPro" id="IPR005467">
    <property type="entry name" value="His_kinase_dom"/>
</dbReference>
<keyword evidence="9" id="KW-1133">Transmembrane helix</keyword>
<dbReference type="SUPFAM" id="SSF55785">
    <property type="entry name" value="PYP-like sensor domain (PAS domain)"/>
    <property type="match status" value="1"/>
</dbReference>
<dbReference type="Pfam" id="PF08448">
    <property type="entry name" value="PAS_4"/>
    <property type="match status" value="1"/>
</dbReference>
<keyword evidence="8" id="KW-0902">Two-component regulatory system</keyword>
<dbReference type="Gene3D" id="3.30.450.20">
    <property type="entry name" value="PAS domain"/>
    <property type="match status" value="1"/>
</dbReference>
<name>A0ABW5RQL8_9BACI</name>
<dbReference type="InterPro" id="IPR000700">
    <property type="entry name" value="PAS-assoc_C"/>
</dbReference>
<evidence type="ECO:0000256" key="9">
    <source>
        <dbReference type="SAM" id="Phobius"/>
    </source>
</evidence>
<gene>
    <name evidence="12" type="ORF">ACFSUL_08240</name>
</gene>
<dbReference type="InterPro" id="IPR036890">
    <property type="entry name" value="HATPase_C_sf"/>
</dbReference>
<evidence type="ECO:0000256" key="5">
    <source>
        <dbReference type="ARBA" id="ARBA00022741"/>
    </source>
</evidence>
<sequence length="418" mass="47191">MNHDLNEVSWQKFKLIISLLIILLALEVPVVWLVPHPWSVVLITLLVILEIAFILRLLTKGKKQINQHNLLLQEENLLSTLIHSLPDFVCFKDGEGRWLKVNQFGRKLYELENISYQGKTDGELGELVPFFKDAFAYCVNSDEETWKAASLTRAEESFYVPSGELKTFDVIKVPLFYDNHVRKGLVTIGRDISQQKIAEEMLLRKEKLSIAGELAAGIAHEIRNPLTSIKGFIQMMETSEKASKKYLTIMTSEIERINHIVEELLLLAKPQVRKLETFRVEELLQYVVDIMSHEARIKGITISSQIDCPTQVLGDKNQLTQVFINIVKNAIDATKSGTITVDCKEAQSNVVISIVDEGIGIPPDRLKHLGEPFFTLKEKGMGLGLTISRKILQDHKGTLQIESEVNKGTTVSVQLPIV</sequence>
<organism evidence="12 13">
    <name type="scientific">Bacillus seohaeanensis</name>
    <dbReference type="NCBI Taxonomy" id="284580"/>
    <lineage>
        <taxon>Bacteria</taxon>
        <taxon>Bacillati</taxon>
        <taxon>Bacillota</taxon>
        <taxon>Bacilli</taxon>
        <taxon>Bacillales</taxon>
        <taxon>Bacillaceae</taxon>
        <taxon>Bacillus</taxon>
    </lineage>
</organism>
<dbReference type="InterPro" id="IPR003594">
    <property type="entry name" value="HATPase_dom"/>
</dbReference>
<keyword evidence="4" id="KW-0808">Transferase</keyword>
<dbReference type="InterPro" id="IPR004358">
    <property type="entry name" value="Sig_transdc_His_kin-like_C"/>
</dbReference>
<dbReference type="Pfam" id="PF00512">
    <property type="entry name" value="HisKA"/>
    <property type="match status" value="1"/>
</dbReference>
<keyword evidence="7 12" id="KW-0067">ATP-binding</keyword>
<keyword evidence="5" id="KW-0547">Nucleotide-binding</keyword>
<comment type="catalytic activity">
    <reaction evidence="1">
        <text>ATP + protein L-histidine = ADP + protein N-phospho-L-histidine.</text>
        <dbReference type="EC" id="2.7.13.3"/>
    </reaction>
</comment>
<dbReference type="CDD" id="cd00082">
    <property type="entry name" value="HisKA"/>
    <property type="match status" value="1"/>
</dbReference>
<dbReference type="RefSeq" id="WP_377934422.1">
    <property type="nucleotide sequence ID" value="NZ_JBHUMF010000017.1"/>
</dbReference>
<evidence type="ECO:0000313" key="12">
    <source>
        <dbReference type="EMBL" id="MFD2680747.1"/>
    </source>
</evidence>
<evidence type="ECO:0000313" key="13">
    <source>
        <dbReference type="Proteomes" id="UP001597506"/>
    </source>
</evidence>
<evidence type="ECO:0000259" key="10">
    <source>
        <dbReference type="PROSITE" id="PS50109"/>
    </source>
</evidence>
<proteinExistence type="predicted"/>
<dbReference type="GO" id="GO:0005524">
    <property type="term" value="F:ATP binding"/>
    <property type="evidence" value="ECO:0007669"/>
    <property type="project" value="UniProtKB-KW"/>
</dbReference>
<feature type="transmembrane region" description="Helical" evidence="9">
    <location>
        <begin position="12"/>
        <end position="32"/>
    </location>
</feature>
<dbReference type="PRINTS" id="PR00344">
    <property type="entry name" value="BCTRLSENSOR"/>
</dbReference>
<keyword evidence="9" id="KW-0472">Membrane</keyword>
<dbReference type="Pfam" id="PF02518">
    <property type="entry name" value="HATPase_c"/>
    <property type="match status" value="1"/>
</dbReference>
<dbReference type="InterPro" id="IPR003661">
    <property type="entry name" value="HisK_dim/P_dom"/>
</dbReference>
<feature type="transmembrane region" description="Helical" evidence="9">
    <location>
        <begin position="38"/>
        <end position="58"/>
    </location>
</feature>
<dbReference type="PANTHER" id="PTHR43065">
    <property type="entry name" value="SENSOR HISTIDINE KINASE"/>
    <property type="match status" value="1"/>
</dbReference>
<dbReference type="Proteomes" id="UP001597506">
    <property type="component" value="Unassembled WGS sequence"/>
</dbReference>
<evidence type="ECO:0000256" key="6">
    <source>
        <dbReference type="ARBA" id="ARBA00022777"/>
    </source>
</evidence>
<dbReference type="SMART" id="SM00387">
    <property type="entry name" value="HATPase_c"/>
    <property type="match status" value="1"/>
</dbReference>
<evidence type="ECO:0000256" key="4">
    <source>
        <dbReference type="ARBA" id="ARBA00022679"/>
    </source>
</evidence>
<dbReference type="SUPFAM" id="SSF47384">
    <property type="entry name" value="Homodimeric domain of signal transducing histidine kinase"/>
    <property type="match status" value="1"/>
</dbReference>
<reference evidence="13" key="1">
    <citation type="journal article" date="2019" name="Int. J. Syst. Evol. Microbiol.">
        <title>The Global Catalogue of Microorganisms (GCM) 10K type strain sequencing project: providing services to taxonomists for standard genome sequencing and annotation.</title>
        <authorList>
            <consortium name="The Broad Institute Genomics Platform"/>
            <consortium name="The Broad Institute Genome Sequencing Center for Infectious Disease"/>
            <person name="Wu L."/>
            <person name="Ma J."/>
        </authorList>
    </citation>
    <scope>NUCLEOTIDE SEQUENCE [LARGE SCALE GENOMIC DNA]</scope>
    <source>
        <strain evidence="13">KCTC 3913</strain>
    </source>
</reference>
<comment type="caution">
    <text evidence="12">The sequence shown here is derived from an EMBL/GenBank/DDBJ whole genome shotgun (WGS) entry which is preliminary data.</text>
</comment>
<dbReference type="SUPFAM" id="SSF55874">
    <property type="entry name" value="ATPase domain of HSP90 chaperone/DNA topoisomerase II/histidine kinase"/>
    <property type="match status" value="1"/>
</dbReference>
<feature type="domain" description="PAC" evidence="11">
    <location>
        <begin position="152"/>
        <end position="204"/>
    </location>
</feature>
<evidence type="ECO:0000256" key="7">
    <source>
        <dbReference type="ARBA" id="ARBA00022840"/>
    </source>
</evidence>
<dbReference type="SMART" id="SM00388">
    <property type="entry name" value="HisKA"/>
    <property type="match status" value="1"/>
</dbReference>